<name>A0A173TV73_ANAHA</name>
<gene>
    <name evidence="2" type="ORF">ERS852425_02396</name>
</gene>
<dbReference type="GO" id="GO:0005615">
    <property type="term" value="C:extracellular space"/>
    <property type="evidence" value="ECO:0007669"/>
    <property type="project" value="TreeGrafter"/>
</dbReference>
<protein>
    <submittedName>
        <fullName evidence="2">Collagen triple helix repeat (20 copies)</fullName>
    </submittedName>
</protein>
<feature type="compositionally biased region" description="Low complexity" evidence="1">
    <location>
        <begin position="1001"/>
        <end position="1012"/>
    </location>
</feature>
<feature type="region of interest" description="Disordered" evidence="1">
    <location>
        <begin position="1001"/>
        <end position="1021"/>
    </location>
</feature>
<feature type="compositionally biased region" description="Low complexity" evidence="1">
    <location>
        <begin position="826"/>
        <end position="839"/>
    </location>
</feature>
<dbReference type="InterPro" id="IPR050149">
    <property type="entry name" value="Collagen_superfamily"/>
</dbReference>
<dbReference type="PANTHER" id="PTHR24023">
    <property type="entry name" value="COLLAGEN ALPHA"/>
    <property type="match status" value="1"/>
</dbReference>
<dbReference type="PANTHER" id="PTHR24023:SF1082">
    <property type="entry name" value="COLLAGEN TRIPLE HELIX REPEAT"/>
    <property type="match status" value="1"/>
</dbReference>
<sequence>MINVSDEFKQLMTERQNFKCNAEVTLANGTVLPLGEDDFSIDNNSLVDAAGANTIPLGVALSRNVQLEIMNDDDHLSNYDFFGAKIRLYLTFELSETTEKIEYGTFTVTQPESYGNVVTIVGYDDMYKADKAYSTTLTFPATAKSVLVDSCDTCGILIGDSNFLHNDFQIPTMPSSEYTHRQIIGFISMIACGNARIDRTGHLQIMTYDFNYNSGNIHDLTDYNTLTNDTNDVQVTGVQMTRTVKKTVTDEEGNENEEDVEETVKVGADSYILSLENPLVKGHEETLVSWVYDKFKSVTFRGFTMDYISYPIAEFMDKIKVTDWRENSFYSVLTDVNFVFFGYTTLKNSAESPLRNQSNYTSSNQKAIIQGKQLVEQERNNRQNALDKMQEALKNSNGMYSTQEVLLDGSTIYYLHDKPTMKESKNVIKLTAEVIGFSIDGGKTYPYGFTITGEMVARLLYTEGINADYINTGALTVKDKSENIIFYADMETGTVKISGDNVTIGGKTAPEAISDAVKESKNYADGKVSDFAETVTKSVSDLQNQIDGQIETFYYDYEPNLKNIPASDWTTEDDKKKHEGDLFYWKSKGYAYRFFKDGDTWKWQLVQDTDVTKALQTASFAQSTANSKCRVFLTQPTPPYDTGDMWNQGQNGDILTCVVARADGASYVETDWQKLNKYTDDETANKALEEARKSRAMIINLDNDYQAITTDYKGEYTSFPECHTTAQVLYGHTDISNDCTYNVQKSGGVVGSWNNSTHTYTVTALTTDVGWVDITANYLNTYSVTKRFDIAKLKGGIPGETGAKGDKGETGASGRSITGSETTYQASSSGTTAPTGTWSKTPPSVAENQYLWTRTIYTYSDKTTSTTYSIGKMGAKGEQGAKGETGATGPQGEKGAKGNDGVSPTVSISKSGTVTTITITDKNGTHTQTVNDGTNGTAGKAGADGKTPYFHVKYSNDGGKTFTSNSGEDVGTYIGTCTDYNQADPTTVGSYTWARIKGETGATGAKGETGATGPQGPQGNIGPTGNGIKSTAITYQVSSSGTAVPTGTWSGSVPSTSAGQYLWTRTITTYTNNTTTTSYSVSRNGSNGAKGDKGDQGSAGRTYFMETSSSIVKMSADNTIVPNYITLSGYYRDGTATARTAYKCRFKIEETTDGDTYTTVYTSSADETDITHALYSVLASGSSGITASGSSGIGISRNLTALRCTMYAAGGFSQVLDIETIPVAIDVDALTHEDIFNLLTNDGAWQGIYRGSDGKLYINFTYARGGTLNLGGKANTYGNGQMHVYDANDNEIVDINTKGIVVTHYISGMGEKPISYVCITPDVFGGIYLSENKDGTGACAILSPDEIVLKNNSSGPITVQTDITMHMTDESLYLGSVSNYKFHFGKEKSSFYQPVTIGGSLSVAGTKNRIIDTENYDTRKQYCYETATPYFGDIGSGCTDNTGKCYIDINDIFSETVNTGVEYQVFLQKEGQGDIWVEEKTDSYFVVKGTENLKFSWEIKAIQKDYEFERLEKFDNSEKEEVIDYEKEYMEEINDLIKEQEEMLNETVE</sequence>
<dbReference type="EMBL" id="CYXT01000019">
    <property type="protein sequence ID" value="CUN06571.1"/>
    <property type="molecule type" value="Genomic_DNA"/>
</dbReference>
<evidence type="ECO:0000256" key="1">
    <source>
        <dbReference type="SAM" id="MobiDB-lite"/>
    </source>
</evidence>
<dbReference type="GO" id="GO:0030020">
    <property type="term" value="F:extracellular matrix structural constituent conferring tensile strength"/>
    <property type="evidence" value="ECO:0007669"/>
    <property type="project" value="TreeGrafter"/>
</dbReference>
<proteinExistence type="predicted"/>
<accession>A0A173TV73</accession>
<keyword evidence="2" id="KW-0176">Collagen</keyword>
<feature type="region of interest" description="Disordered" evidence="1">
    <location>
        <begin position="798"/>
        <end position="843"/>
    </location>
</feature>
<evidence type="ECO:0000313" key="2">
    <source>
        <dbReference type="EMBL" id="CUN06571.1"/>
    </source>
</evidence>
<dbReference type="GO" id="GO:0031012">
    <property type="term" value="C:extracellular matrix"/>
    <property type="evidence" value="ECO:0007669"/>
    <property type="project" value="TreeGrafter"/>
</dbReference>
<dbReference type="GO" id="GO:0030198">
    <property type="term" value="P:extracellular matrix organization"/>
    <property type="evidence" value="ECO:0007669"/>
    <property type="project" value="TreeGrafter"/>
</dbReference>
<dbReference type="Gene3D" id="1.20.5.320">
    <property type="entry name" value="6-Phosphogluconate Dehydrogenase, domain 3"/>
    <property type="match status" value="1"/>
</dbReference>
<evidence type="ECO:0000313" key="3">
    <source>
        <dbReference type="Proteomes" id="UP000095598"/>
    </source>
</evidence>
<organism evidence="2 3">
    <name type="scientific">Anaerostipes hadrus</name>
    <dbReference type="NCBI Taxonomy" id="649756"/>
    <lineage>
        <taxon>Bacteria</taxon>
        <taxon>Bacillati</taxon>
        <taxon>Bacillota</taxon>
        <taxon>Clostridia</taxon>
        <taxon>Lachnospirales</taxon>
        <taxon>Lachnospiraceae</taxon>
        <taxon>Anaerostipes</taxon>
    </lineage>
</organism>
<feature type="compositionally biased region" description="Polar residues" evidence="1">
    <location>
        <begin position="813"/>
        <end position="825"/>
    </location>
</feature>
<feature type="region of interest" description="Disordered" evidence="1">
    <location>
        <begin position="874"/>
        <end position="908"/>
    </location>
</feature>
<dbReference type="RefSeq" id="WP_055259175.1">
    <property type="nucleotide sequence ID" value="NZ_CYXT01000019.1"/>
</dbReference>
<reference evidence="2 3" key="1">
    <citation type="submission" date="2015-09" db="EMBL/GenBank/DDBJ databases">
        <authorList>
            <consortium name="Pathogen Informatics"/>
        </authorList>
    </citation>
    <scope>NUCLEOTIDE SEQUENCE [LARGE SCALE GENOMIC DNA]</scope>
    <source>
        <strain evidence="2 3">2789STDY5608868</strain>
    </source>
</reference>
<dbReference type="Proteomes" id="UP000095598">
    <property type="component" value="Unassembled WGS sequence"/>
</dbReference>